<keyword evidence="4" id="KW-1185">Reference proteome</keyword>
<sequence length="296" mass="32114">METKFVGIDVSKLTLDFDCLPEGSPQQFANDVEGIAALVDLLKGSTVERIVLEATGGYEAAVASALAVAKLPVAVVNPKSVRDFAKATGHLAKTDRLDAKLLALFAERIMPPLRALPDEAQRALADLLGRRTQLITMRAQEKARLTIATELAQKDVRQHIAWLDKRIVKIDGDLEKRLRKSPVWCDKVELLGSAPGVGPVTTFALVAKLPELGTLNRQAIAALVGIAPFNDDSGTRRGTRYIRGGRADVRCTLYMATLSAIKHNPPIKAMYERLTAAGKPFKLAMTACMKEAVDHP</sequence>
<dbReference type="Pfam" id="PF01548">
    <property type="entry name" value="DEDD_Tnp_IS110"/>
    <property type="match status" value="1"/>
</dbReference>
<evidence type="ECO:0000259" key="2">
    <source>
        <dbReference type="Pfam" id="PF02371"/>
    </source>
</evidence>
<protein>
    <submittedName>
        <fullName evidence="3">Mobile element protein</fullName>
    </submittedName>
</protein>
<organism evidence="3 4">
    <name type="scientific">Sulfuriferula multivorans</name>
    <dbReference type="NCBI Taxonomy" id="1559896"/>
    <lineage>
        <taxon>Bacteria</taxon>
        <taxon>Pseudomonadati</taxon>
        <taxon>Pseudomonadota</taxon>
        <taxon>Betaproteobacteria</taxon>
        <taxon>Nitrosomonadales</taxon>
        <taxon>Sulfuricellaceae</taxon>
        <taxon>Sulfuriferula</taxon>
    </lineage>
</organism>
<dbReference type="PANTHER" id="PTHR33055:SF13">
    <property type="entry name" value="TRANSPOSASE"/>
    <property type="match status" value="1"/>
</dbReference>
<dbReference type="Pfam" id="PF02371">
    <property type="entry name" value="Transposase_20"/>
    <property type="match status" value="1"/>
</dbReference>
<gene>
    <name evidence="3" type="ORF">SFMTTN_2517</name>
</gene>
<evidence type="ECO:0000259" key="1">
    <source>
        <dbReference type="Pfam" id="PF01548"/>
    </source>
</evidence>
<dbReference type="InterPro" id="IPR003346">
    <property type="entry name" value="Transposase_20"/>
</dbReference>
<reference evidence="3 4" key="1">
    <citation type="journal article" date="2019" name="Front. Microbiol.">
        <title>Genomes of Neutrophilic Sulfur-Oxidizing Chemolithoautotrophs Representing 9 Proteobacterial Species From 8 Genera.</title>
        <authorList>
            <person name="Watanabe T."/>
            <person name="Kojima H."/>
            <person name="Umezawa K."/>
            <person name="Hori C."/>
            <person name="Takasuka T.E."/>
            <person name="Kato Y."/>
            <person name="Fukui M."/>
        </authorList>
    </citation>
    <scope>NUCLEOTIDE SEQUENCE [LARGE SCALE GENOMIC DNA]</scope>
    <source>
        <strain evidence="3 4">TTN</strain>
    </source>
</reference>
<feature type="domain" description="Transposase IS110-like N-terminal" evidence="1">
    <location>
        <begin position="6"/>
        <end position="146"/>
    </location>
</feature>
<dbReference type="InterPro" id="IPR002525">
    <property type="entry name" value="Transp_IS110-like_N"/>
</dbReference>
<dbReference type="InterPro" id="IPR047650">
    <property type="entry name" value="Transpos_IS110"/>
</dbReference>
<dbReference type="Proteomes" id="UP000286806">
    <property type="component" value="Unassembled WGS sequence"/>
</dbReference>
<evidence type="ECO:0000313" key="4">
    <source>
        <dbReference type="Proteomes" id="UP000286806"/>
    </source>
</evidence>
<dbReference type="GO" id="GO:0006313">
    <property type="term" value="P:DNA transposition"/>
    <property type="evidence" value="ECO:0007669"/>
    <property type="project" value="InterPro"/>
</dbReference>
<dbReference type="NCBIfam" id="NF033542">
    <property type="entry name" value="transpos_IS110"/>
    <property type="match status" value="1"/>
</dbReference>
<accession>A0A401JGG8</accession>
<feature type="domain" description="Transposase IS116/IS110/IS902 C-terminal" evidence="2">
    <location>
        <begin position="189"/>
        <end position="272"/>
    </location>
</feature>
<dbReference type="EMBL" id="BGOW01000026">
    <property type="protein sequence ID" value="GBL46692.1"/>
    <property type="molecule type" value="Genomic_DNA"/>
</dbReference>
<dbReference type="GO" id="GO:0004803">
    <property type="term" value="F:transposase activity"/>
    <property type="evidence" value="ECO:0007669"/>
    <property type="project" value="InterPro"/>
</dbReference>
<proteinExistence type="predicted"/>
<dbReference type="AlphaFoldDB" id="A0A401JGG8"/>
<evidence type="ECO:0000313" key="3">
    <source>
        <dbReference type="EMBL" id="GBL46692.1"/>
    </source>
</evidence>
<dbReference type="GO" id="GO:0003677">
    <property type="term" value="F:DNA binding"/>
    <property type="evidence" value="ECO:0007669"/>
    <property type="project" value="InterPro"/>
</dbReference>
<dbReference type="PANTHER" id="PTHR33055">
    <property type="entry name" value="TRANSPOSASE FOR INSERTION SEQUENCE ELEMENT IS1111A"/>
    <property type="match status" value="1"/>
</dbReference>
<name>A0A401JGG8_9PROT</name>
<comment type="caution">
    <text evidence="3">The sequence shown here is derived from an EMBL/GenBank/DDBJ whole genome shotgun (WGS) entry which is preliminary data.</text>
</comment>